<dbReference type="EMBL" id="JNBR01000376">
    <property type="protein sequence ID" value="OQR94104.1"/>
    <property type="molecule type" value="Genomic_DNA"/>
</dbReference>
<proteinExistence type="predicted"/>
<dbReference type="OrthoDB" id="10485657at2759"/>
<evidence type="ECO:0000256" key="1">
    <source>
        <dbReference type="SAM" id="MobiDB-lite"/>
    </source>
</evidence>
<name>A0A1V9Z7X6_ACHHY</name>
<feature type="signal peptide" evidence="2">
    <location>
        <begin position="1"/>
        <end position="21"/>
    </location>
</feature>
<organism evidence="3 4">
    <name type="scientific">Achlya hypogyna</name>
    <name type="common">Oomycete</name>
    <name type="synonym">Protoachlya hypogyna</name>
    <dbReference type="NCBI Taxonomy" id="1202772"/>
    <lineage>
        <taxon>Eukaryota</taxon>
        <taxon>Sar</taxon>
        <taxon>Stramenopiles</taxon>
        <taxon>Oomycota</taxon>
        <taxon>Saprolegniomycetes</taxon>
        <taxon>Saprolegniales</taxon>
        <taxon>Achlyaceae</taxon>
        <taxon>Achlya</taxon>
    </lineage>
</organism>
<accession>A0A1V9Z7X6</accession>
<dbReference type="AlphaFoldDB" id="A0A1V9Z7X6"/>
<sequence length="244" mass="26086">MLHLHFFAFLIAALAVGETTASSYGYFLDSSCTVAETLLLEDFCIEAKKCERLSYTANGIKYPGTVYTSPLCAQSDEAVQAMFPKGTKLWVYASYKGLNCTGEFKSPSRVYIADNKCHQQGYDHGYRAQVESNGDVSVHQYLEHDCSGVDVSGVYDYTSKKKIGVCIASSKYYFLVGTREPSMVADNTSAQASAAPSGANANNTDTSGSPSASAPTQKSGSRPHFGLSGAALALTVLISCVFCT</sequence>
<feature type="chain" id="PRO_5012596574" description="Secreted protein" evidence="2">
    <location>
        <begin position="22"/>
        <end position="244"/>
    </location>
</feature>
<feature type="compositionally biased region" description="Polar residues" evidence="1">
    <location>
        <begin position="204"/>
        <end position="220"/>
    </location>
</feature>
<gene>
    <name evidence="3" type="ORF">ACHHYP_20077</name>
</gene>
<comment type="caution">
    <text evidence="3">The sequence shown here is derived from an EMBL/GenBank/DDBJ whole genome shotgun (WGS) entry which is preliminary data.</text>
</comment>
<keyword evidence="4" id="KW-1185">Reference proteome</keyword>
<evidence type="ECO:0000313" key="4">
    <source>
        <dbReference type="Proteomes" id="UP000243579"/>
    </source>
</evidence>
<dbReference type="Proteomes" id="UP000243579">
    <property type="component" value="Unassembled WGS sequence"/>
</dbReference>
<reference evidence="3 4" key="1">
    <citation type="journal article" date="2014" name="Genome Biol. Evol.">
        <title>The secreted proteins of Achlya hypogyna and Thraustotheca clavata identify the ancestral oomycete secretome and reveal gene acquisitions by horizontal gene transfer.</title>
        <authorList>
            <person name="Misner I."/>
            <person name="Blouin N."/>
            <person name="Leonard G."/>
            <person name="Richards T.A."/>
            <person name="Lane C.E."/>
        </authorList>
    </citation>
    <scope>NUCLEOTIDE SEQUENCE [LARGE SCALE GENOMIC DNA]</scope>
    <source>
        <strain evidence="3 4">ATCC 48635</strain>
    </source>
</reference>
<protein>
    <recommendedName>
        <fullName evidence="5">Secreted protein</fullName>
    </recommendedName>
</protein>
<feature type="compositionally biased region" description="Low complexity" evidence="1">
    <location>
        <begin position="189"/>
        <end position="203"/>
    </location>
</feature>
<keyword evidence="2" id="KW-0732">Signal</keyword>
<evidence type="ECO:0000313" key="3">
    <source>
        <dbReference type="EMBL" id="OQR94104.1"/>
    </source>
</evidence>
<evidence type="ECO:0008006" key="5">
    <source>
        <dbReference type="Google" id="ProtNLM"/>
    </source>
</evidence>
<evidence type="ECO:0000256" key="2">
    <source>
        <dbReference type="SAM" id="SignalP"/>
    </source>
</evidence>
<feature type="region of interest" description="Disordered" evidence="1">
    <location>
        <begin position="187"/>
        <end position="221"/>
    </location>
</feature>